<feature type="compositionally biased region" description="Basic and acidic residues" evidence="1">
    <location>
        <begin position="60"/>
        <end position="69"/>
    </location>
</feature>
<proteinExistence type="predicted"/>
<evidence type="ECO:0000313" key="2">
    <source>
        <dbReference type="EMBL" id="EDX11407.1"/>
    </source>
</evidence>
<evidence type="ECO:0000256" key="1">
    <source>
        <dbReference type="SAM" id="MobiDB-lite"/>
    </source>
</evidence>
<evidence type="ECO:0000313" key="3">
    <source>
        <dbReference type="Proteomes" id="UP000000304"/>
    </source>
</evidence>
<name>B4QK70_DROSI</name>
<reference evidence="2 3" key="1">
    <citation type="journal article" date="2007" name="Nature">
        <title>Evolution of genes and genomes on the Drosophila phylogeny.</title>
        <authorList>
            <consortium name="Drosophila 12 Genomes Consortium"/>
            <person name="Clark A.G."/>
            <person name="Eisen M.B."/>
            <person name="Smith D.R."/>
            <person name="Bergman C.M."/>
            <person name="Oliver B."/>
            <person name="Markow T.A."/>
            <person name="Kaufman T.C."/>
            <person name="Kellis M."/>
            <person name="Gelbart W."/>
            <person name="Iyer V.N."/>
            <person name="Pollard D.A."/>
            <person name="Sackton T.B."/>
            <person name="Larracuente A.M."/>
            <person name="Singh N.D."/>
            <person name="Abad J.P."/>
            <person name="Abt D.N."/>
            <person name="Adryan B."/>
            <person name="Aguade M."/>
            <person name="Akashi H."/>
            <person name="Anderson W.W."/>
            <person name="Aquadro C.F."/>
            <person name="Ardell D.H."/>
            <person name="Arguello R."/>
            <person name="Artieri C.G."/>
            <person name="Barbash D.A."/>
            <person name="Barker D."/>
            <person name="Barsanti P."/>
            <person name="Batterham P."/>
            <person name="Batzoglou S."/>
            <person name="Begun D."/>
            <person name="Bhutkar A."/>
            <person name="Blanco E."/>
            <person name="Bosak S.A."/>
            <person name="Bradley R.K."/>
            <person name="Brand A.D."/>
            <person name="Brent M.R."/>
            <person name="Brooks A.N."/>
            <person name="Brown R.H."/>
            <person name="Butlin R.K."/>
            <person name="Caggese C."/>
            <person name="Calvi B.R."/>
            <person name="Bernardo de Carvalho A."/>
            <person name="Caspi A."/>
            <person name="Castrezana S."/>
            <person name="Celniker S.E."/>
            <person name="Chang J.L."/>
            <person name="Chapple C."/>
            <person name="Chatterji S."/>
            <person name="Chinwalla A."/>
            <person name="Civetta A."/>
            <person name="Clifton S.W."/>
            <person name="Comeron J.M."/>
            <person name="Costello J.C."/>
            <person name="Coyne J.A."/>
            <person name="Daub J."/>
            <person name="David R.G."/>
            <person name="Delcher A.L."/>
            <person name="Delehaunty K."/>
            <person name="Do C.B."/>
            <person name="Ebling H."/>
            <person name="Edwards K."/>
            <person name="Eickbush T."/>
            <person name="Evans J.D."/>
            <person name="Filipski A."/>
            <person name="Findeiss S."/>
            <person name="Freyhult E."/>
            <person name="Fulton L."/>
            <person name="Fulton R."/>
            <person name="Garcia A.C."/>
            <person name="Gardiner A."/>
            <person name="Garfield D.A."/>
            <person name="Garvin B.E."/>
            <person name="Gibson G."/>
            <person name="Gilbert D."/>
            <person name="Gnerre S."/>
            <person name="Godfrey J."/>
            <person name="Good R."/>
            <person name="Gotea V."/>
            <person name="Gravely B."/>
            <person name="Greenberg A.J."/>
            <person name="Griffiths-Jones S."/>
            <person name="Gross S."/>
            <person name="Guigo R."/>
            <person name="Gustafson E.A."/>
            <person name="Haerty W."/>
            <person name="Hahn M.W."/>
            <person name="Halligan D.L."/>
            <person name="Halpern A.L."/>
            <person name="Halter G.M."/>
            <person name="Han M.V."/>
            <person name="Heger A."/>
            <person name="Hillier L."/>
            <person name="Hinrichs A.S."/>
            <person name="Holmes I."/>
            <person name="Hoskins R.A."/>
            <person name="Hubisz M.J."/>
            <person name="Hultmark D."/>
            <person name="Huntley M.A."/>
            <person name="Jaffe D.B."/>
            <person name="Jagadeeshan S."/>
            <person name="Jeck W.R."/>
            <person name="Johnson J."/>
            <person name="Jones C.D."/>
            <person name="Jordan W.C."/>
            <person name="Karpen G.H."/>
            <person name="Kataoka E."/>
            <person name="Keightley P.D."/>
            <person name="Kheradpour P."/>
            <person name="Kirkness E.F."/>
            <person name="Koerich L.B."/>
            <person name="Kristiansen K."/>
            <person name="Kudrna D."/>
            <person name="Kulathinal R.J."/>
            <person name="Kumar S."/>
            <person name="Kwok R."/>
            <person name="Lander E."/>
            <person name="Langley C.H."/>
            <person name="Lapoint R."/>
            <person name="Lazzaro B.P."/>
            <person name="Lee S.J."/>
            <person name="Levesque L."/>
            <person name="Li R."/>
            <person name="Lin C.F."/>
            <person name="Lin M.F."/>
            <person name="Lindblad-Toh K."/>
            <person name="Llopart A."/>
            <person name="Long M."/>
            <person name="Low L."/>
            <person name="Lozovsky E."/>
            <person name="Lu J."/>
            <person name="Luo M."/>
            <person name="Machado C.A."/>
            <person name="Makalowski W."/>
            <person name="Marzo M."/>
            <person name="Matsuda M."/>
            <person name="Matzkin L."/>
            <person name="McAllister B."/>
            <person name="McBride C.S."/>
            <person name="McKernan B."/>
            <person name="McKernan K."/>
            <person name="Mendez-Lago M."/>
            <person name="Minx P."/>
            <person name="Mollenhauer M.U."/>
            <person name="Montooth K."/>
            <person name="Mount S.M."/>
            <person name="Mu X."/>
            <person name="Myers E."/>
            <person name="Negre B."/>
            <person name="Newfeld S."/>
            <person name="Nielsen R."/>
            <person name="Noor M.A."/>
            <person name="O'Grady P."/>
            <person name="Pachter L."/>
            <person name="Papaceit M."/>
            <person name="Parisi M.J."/>
            <person name="Parisi M."/>
            <person name="Parts L."/>
            <person name="Pedersen J.S."/>
            <person name="Pesole G."/>
            <person name="Phillippy A.M."/>
            <person name="Ponting C.P."/>
            <person name="Pop M."/>
            <person name="Porcelli D."/>
            <person name="Powell J.R."/>
            <person name="Prohaska S."/>
            <person name="Pruitt K."/>
            <person name="Puig M."/>
            <person name="Quesneville H."/>
            <person name="Ram K.R."/>
            <person name="Rand D."/>
            <person name="Rasmussen M.D."/>
            <person name="Reed L.K."/>
            <person name="Reenan R."/>
            <person name="Reily A."/>
            <person name="Remington K.A."/>
            <person name="Rieger T.T."/>
            <person name="Ritchie M.G."/>
            <person name="Robin C."/>
            <person name="Rogers Y.H."/>
            <person name="Rohde C."/>
            <person name="Rozas J."/>
            <person name="Rubenfield M.J."/>
            <person name="Ruiz A."/>
            <person name="Russo S."/>
            <person name="Salzberg S.L."/>
            <person name="Sanchez-Gracia A."/>
            <person name="Saranga D.J."/>
            <person name="Sato H."/>
            <person name="Schaeffer S.W."/>
            <person name="Schatz M.C."/>
            <person name="Schlenke T."/>
            <person name="Schwartz R."/>
            <person name="Segarra C."/>
            <person name="Singh R.S."/>
            <person name="Sirot L."/>
            <person name="Sirota M."/>
            <person name="Sisneros N.B."/>
            <person name="Smith C.D."/>
            <person name="Smith T.F."/>
            <person name="Spieth J."/>
            <person name="Stage D.E."/>
            <person name="Stark A."/>
            <person name="Stephan W."/>
            <person name="Strausberg R.L."/>
            <person name="Strempel S."/>
            <person name="Sturgill D."/>
            <person name="Sutton G."/>
            <person name="Sutton G.G."/>
            <person name="Tao W."/>
            <person name="Teichmann S."/>
            <person name="Tobari Y.N."/>
            <person name="Tomimura Y."/>
            <person name="Tsolas J.M."/>
            <person name="Valente V.L."/>
            <person name="Venter E."/>
            <person name="Venter J.C."/>
            <person name="Vicario S."/>
            <person name="Vieira F.G."/>
            <person name="Vilella A.J."/>
            <person name="Villasante A."/>
            <person name="Walenz B."/>
            <person name="Wang J."/>
            <person name="Wasserman M."/>
            <person name="Watts T."/>
            <person name="Wilson D."/>
            <person name="Wilson R.K."/>
            <person name="Wing R.A."/>
            <person name="Wolfner M.F."/>
            <person name="Wong A."/>
            <person name="Wong G.K."/>
            <person name="Wu C.I."/>
            <person name="Wu G."/>
            <person name="Yamamoto D."/>
            <person name="Yang H.P."/>
            <person name="Yang S.P."/>
            <person name="Yorke J.A."/>
            <person name="Yoshida K."/>
            <person name="Zdobnov E."/>
            <person name="Zhang P."/>
            <person name="Zhang Y."/>
            <person name="Zimin A.V."/>
            <person name="Baldwin J."/>
            <person name="Abdouelleil A."/>
            <person name="Abdulkadir J."/>
            <person name="Abebe A."/>
            <person name="Abera B."/>
            <person name="Abreu J."/>
            <person name="Acer S.C."/>
            <person name="Aftuck L."/>
            <person name="Alexander A."/>
            <person name="An P."/>
            <person name="Anderson E."/>
            <person name="Anderson S."/>
            <person name="Arachi H."/>
            <person name="Azer M."/>
            <person name="Bachantsang P."/>
            <person name="Barry A."/>
            <person name="Bayul T."/>
            <person name="Berlin A."/>
            <person name="Bessette D."/>
            <person name="Bloom T."/>
            <person name="Blye J."/>
            <person name="Boguslavskiy L."/>
            <person name="Bonnet C."/>
            <person name="Boukhgalter B."/>
            <person name="Bourzgui I."/>
            <person name="Brown A."/>
            <person name="Cahill P."/>
            <person name="Channer S."/>
            <person name="Cheshatsang Y."/>
            <person name="Chuda L."/>
            <person name="Citroen M."/>
            <person name="Collymore A."/>
            <person name="Cooke P."/>
            <person name="Costello M."/>
            <person name="D'Aco K."/>
            <person name="Daza R."/>
            <person name="De Haan G."/>
            <person name="DeGray S."/>
            <person name="DeMaso C."/>
            <person name="Dhargay N."/>
            <person name="Dooley K."/>
            <person name="Dooley E."/>
            <person name="Doricent M."/>
            <person name="Dorje P."/>
            <person name="Dorjee K."/>
            <person name="Dupes A."/>
            <person name="Elong R."/>
            <person name="Falk J."/>
            <person name="Farina A."/>
            <person name="Faro S."/>
            <person name="Ferguson D."/>
            <person name="Fisher S."/>
            <person name="Foley C.D."/>
            <person name="Franke A."/>
            <person name="Friedrich D."/>
            <person name="Gadbois L."/>
            <person name="Gearin G."/>
            <person name="Gearin C.R."/>
            <person name="Giannoukos G."/>
            <person name="Goode T."/>
            <person name="Graham J."/>
            <person name="Grandbois E."/>
            <person name="Grewal S."/>
            <person name="Gyaltsen K."/>
            <person name="Hafez N."/>
            <person name="Hagos B."/>
            <person name="Hall J."/>
            <person name="Henson C."/>
            <person name="Hollinger A."/>
            <person name="Honan T."/>
            <person name="Huard M.D."/>
            <person name="Hughes L."/>
            <person name="Hurhula B."/>
            <person name="Husby M.E."/>
            <person name="Kamat A."/>
            <person name="Kanga B."/>
            <person name="Kashin S."/>
            <person name="Khazanovich D."/>
            <person name="Kisner P."/>
            <person name="Lance K."/>
            <person name="Lara M."/>
            <person name="Lee W."/>
            <person name="Lennon N."/>
            <person name="Letendre F."/>
            <person name="LeVine R."/>
            <person name="Lipovsky A."/>
            <person name="Liu X."/>
            <person name="Liu J."/>
            <person name="Liu S."/>
            <person name="Lokyitsang T."/>
            <person name="Lokyitsang Y."/>
            <person name="Lubonja R."/>
            <person name="Lui A."/>
            <person name="MacDonald P."/>
            <person name="Magnisalis V."/>
            <person name="Maru K."/>
            <person name="Matthews C."/>
            <person name="McCusker W."/>
            <person name="McDonough S."/>
            <person name="Mehta T."/>
            <person name="Meldrim J."/>
            <person name="Meneus L."/>
            <person name="Mihai O."/>
            <person name="Mihalev A."/>
            <person name="Mihova T."/>
            <person name="Mittelman R."/>
            <person name="Mlenga V."/>
            <person name="Montmayeur A."/>
            <person name="Mulrain L."/>
            <person name="Navidi A."/>
            <person name="Naylor J."/>
            <person name="Negash T."/>
            <person name="Nguyen T."/>
            <person name="Nguyen N."/>
            <person name="Nicol R."/>
            <person name="Norbu C."/>
            <person name="Norbu N."/>
            <person name="Novod N."/>
            <person name="O'Neill B."/>
            <person name="Osman S."/>
            <person name="Markiewicz E."/>
            <person name="Oyono O.L."/>
            <person name="Patti C."/>
            <person name="Phunkhang P."/>
            <person name="Pierre F."/>
            <person name="Priest M."/>
            <person name="Raghuraman S."/>
            <person name="Rege F."/>
            <person name="Reyes R."/>
            <person name="Rise C."/>
            <person name="Rogov P."/>
            <person name="Ross K."/>
            <person name="Ryan E."/>
            <person name="Settipalli S."/>
            <person name="Shea T."/>
            <person name="Sherpa N."/>
            <person name="Shi L."/>
            <person name="Shih D."/>
            <person name="Sparrow T."/>
            <person name="Spaulding J."/>
            <person name="Stalker J."/>
            <person name="Stange-Thomann N."/>
            <person name="Stavropoulos S."/>
            <person name="Stone C."/>
            <person name="Strader C."/>
            <person name="Tesfaye S."/>
            <person name="Thomson T."/>
            <person name="Thoulutsang Y."/>
            <person name="Thoulutsang D."/>
            <person name="Topham K."/>
            <person name="Topping I."/>
            <person name="Tsamla T."/>
            <person name="Vassiliev H."/>
            <person name="Vo A."/>
            <person name="Wangchuk T."/>
            <person name="Wangdi T."/>
            <person name="Weiand M."/>
            <person name="Wilkinson J."/>
            <person name="Wilson A."/>
            <person name="Yadav S."/>
            <person name="Young G."/>
            <person name="Yu Q."/>
            <person name="Zembek L."/>
            <person name="Zhong D."/>
            <person name="Zimmer A."/>
            <person name="Zwirko Z."/>
            <person name="Jaffe D.B."/>
            <person name="Alvarez P."/>
            <person name="Brockman W."/>
            <person name="Butler J."/>
            <person name="Chin C."/>
            <person name="Gnerre S."/>
            <person name="Grabherr M."/>
            <person name="Kleber M."/>
            <person name="Mauceli E."/>
            <person name="MacCallum I."/>
        </authorList>
    </citation>
    <scope>NUCLEOTIDE SEQUENCE [LARGE SCALE GENOMIC DNA]</scope>
    <source>
        <strain evidence="3">white501</strain>
    </source>
</reference>
<dbReference type="EMBL" id="CM000363">
    <property type="protein sequence ID" value="EDX11407.1"/>
    <property type="molecule type" value="Genomic_DNA"/>
</dbReference>
<gene>
    <name evidence="2" type="primary">Dsim\GD12103</name>
    <name evidence="2" type="ORF">Dsim_GD12103</name>
</gene>
<feature type="region of interest" description="Disordered" evidence="1">
    <location>
        <begin position="45"/>
        <end position="72"/>
    </location>
</feature>
<dbReference type="AlphaFoldDB" id="B4QK70"/>
<organism evidence="2 3">
    <name type="scientific">Drosophila simulans</name>
    <name type="common">Fruit fly</name>
    <dbReference type="NCBI Taxonomy" id="7240"/>
    <lineage>
        <taxon>Eukaryota</taxon>
        <taxon>Metazoa</taxon>
        <taxon>Ecdysozoa</taxon>
        <taxon>Arthropoda</taxon>
        <taxon>Hexapoda</taxon>
        <taxon>Insecta</taxon>
        <taxon>Pterygota</taxon>
        <taxon>Neoptera</taxon>
        <taxon>Endopterygota</taxon>
        <taxon>Diptera</taxon>
        <taxon>Brachycera</taxon>
        <taxon>Muscomorpha</taxon>
        <taxon>Ephydroidea</taxon>
        <taxon>Drosophilidae</taxon>
        <taxon>Drosophila</taxon>
        <taxon>Sophophora</taxon>
    </lineage>
</organism>
<keyword evidence="3" id="KW-1185">Reference proteome</keyword>
<sequence>MVVAHGPWPMVASSLIRQFASSSVRQVFLPLPLAGLPAAAAAAQAQEKAPAPAPAMLHDANSRGEDKRVSRARRSPGFLQPPVLYCCPAFAPACTGKNYYL</sequence>
<accession>B4QK70</accession>
<dbReference type="Proteomes" id="UP000000304">
    <property type="component" value="Chromosome 3L"/>
</dbReference>
<protein>
    <submittedName>
        <fullName evidence="2">GD12103</fullName>
    </submittedName>
</protein>
<dbReference type="HOGENOM" id="CLU_2294579_0_0_1"/>